<evidence type="ECO:0000259" key="14">
    <source>
        <dbReference type="PROSITE" id="PS50109"/>
    </source>
</evidence>
<dbReference type="AlphaFoldDB" id="A0A2P4ESD3"/>
<dbReference type="PRINTS" id="PR00344">
    <property type="entry name" value="BCTRLSENSOR"/>
</dbReference>
<dbReference type="SUPFAM" id="SSF52172">
    <property type="entry name" value="CheY-like"/>
    <property type="match status" value="1"/>
</dbReference>
<proteinExistence type="predicted"/>
<dbReference type="OrthoDB" id="9810730at2"/>
<evidence type="ECO:0000259" key="16">
    <source>
        <dbReference type="PROSITE" id="PS50885"/>
    </source>
</evidence>
<dbReference type="Gene3D" id="1.10.8.500">
    <property type="entry name" value="HAMP domain in histidine kinase"/>
    <property type="match status" value="1"/>
</dbReference>
<keyword evidence="5" id="KW-0808">Transferase</keyword>
<dbReference type="SUPFAM" id="SSF47384">
    <property type="entry name" value="Homodimeric domain of signal transducing histidine kinase"/>
    <property type="match status" value="1"/>
</dbReference>
<evidence type="ECO:0000256" key="13">
    <source>
        <dbReference type="SAM" id="Phobius"/>
    </source>
</evidence>
<sequence>MNILSKFNLTSRIVFLVSLLGALAVIITLYSLASLRAVDRDYRALLNQDARASLLISAALLDLSDASHLVLSVLTEQEVADMRQTQQQLAVVMEDFDDKLATIAPLVSNASHQLSLIRQQERALFEQANAVIDSAARWRGDRALTIIHQEFDPTLQSIRQNMDVLRSRTVNNFNSTSEALSATTRATMVNTAAAFTLALILVIGLSAYISLTQISRPIKQLTRTMNRLSLRDYACPIDHTERQDEVGSMAKALEVFRDNMQRADRLEREALIDAENRRISQQLIDLTEAMPGAVFQLRVNPDGEQRFQFLSGKASRYIGDSAFDASHSGLRLDRIRVDKSPEHTRALERLISQSLNQLCPLDMEMEVETETQRFWLKTLASARKTSDGATLLNGIWLDTSEAKAQAQALETAKEQAEQAAKAKSDFLATMSHEIRTPMNAILGFAELVLKHPLEQRQREHMEKLVRSGQHLLGIINDILDFSKIDGKHLTVERIPFSPQQLLDDTREMLGDKARDKGLQLEFEPASALPNLVGDPVRIYQILLNYTNNAIKFSEHGIITLRLELQQVAGEGTCLYGEVEDQGIGLSEQEQAKLFAPFQQADTSITRRYGGTGLGLAISRSLSELMDGDVGVRSTLGKGSCFWFRVRVGIAAPDTPLTISSPTPPQADPGLNGLRVLLVDDNEVNRLVAREFLHEAGVLVDEVEDGYDAVQQLTENSQLNYDAVLMDVMMPGLDGLSATRILRQNTRLYKLPIIAMSANASQEDEKKSLQAGMNVHLPKPIDQHLLWRTLSRLCLGNVADIPSPRAPAPEAEDSASVLDPLPLETLKQLVSTERFISMLAMLTADCIKRGERFRALGDAADPQTLSREAHDLISTAGHSGLRKLEQSARTLKSELENAPDETVLKKLCMTIYQNAMTSVATLETYFGVRS</sequence>
<dbReference type="SMART" id="SM00388">
    <property type="entry name" value="HisKA"/>
    <property type="match status" value="1"/>
</dbReference>
<dbReference type="PROSITE" id="PS50885">
    <property type="entry name" value="HAMP"/>
    <property type="match status" value="1"/>
</dbReference>
<dbReference type="InterPro" id="IPR011006">
    <property type="entry name" value="CheY-like_superfamily"/>
</dbReference>
<dbReference type="InterPro" id="IPR001789">
    <property type="entry name" value="Sig_transdc_resp-reg_receiver"/>
</dbReference>
<keyword evidence="13" id="KW-1133">Transmembrane helix</keyword>
<keyword evidence="4 12" id="KW-0597">Phosphoprotein</keyword>
<feature type="domain" description="HAMP" evidence="16">
    <location>
        <begin position="212"/>
        <end position="265"/>
    </location>
</feature>
<keyword evidence="9" id="KW-0902">Two-component regulatory system</keyword>
<dbReference type="SMART" id="SM00387">
    <property type="entry name" value="HATPase_c"/>
    <property type="match status" value="1"/>
</dbReference>
<keyword evidence="11" id="KW-0131">Cell cycle</keyword>
<dbReference type="SUPFAM" id="SSF47226">
    <property type="entry name" value="Histidine-containing phosphotransfer domain, HPT domain"/>
    <property type="match status" value="1"/>
</dbReference>
<dbReference type="EC" id="2.7.13.3" evidence="3"/>
<evidence type="ECO:0000256" key="12">
    <source>
        <dbReference type="PROSITE-ProRule" id="PRU00169"/>
    </source>
</evidence>
<dbReference type="PANTHER" id="PTHR45339">
    <property type="entry name" value="HYBRID SIGNAL TRANSDUCTION HISTIDINE KINASE J"/>
    <property type="match status" value="1"/>
</dbReference>
<dbReference type="Gene3D" id="1.10.287.130">
    <property type="match status" value="1"/>
</dbReference>
<organism evidence="17 18">
    <name type="scientific">Halopseudomonas oceani</name>
    <dbReference type="NCBI Taxonomy" id="1708783"/>
    <lineage>
        <taxon>Bacteria</taxon>
        <taxon>Pseudomonadati</taxon>
        <taxon>Pseudomonadota</taxon>
        <taxon>Gammaproteobacteria</taxon>
        <taxon>Pseudomonadales</taxon>
        <taxon>Pseudomonadaceae</taxon>
        <taxon>Halopseudomonas</taxon>
    </lineage>
</organism>
<dbReference type="InterPro" id="IPR036097">
    <property type="entry name" value="HisK_dim/P_sf"/>
</dbReference>
<dbReference type="InterPro" id="IPR003661">
    <property type="entry name" value="HisK_dim/P_dom"/>
</dbReference>
<evidence type="ECO:0000256" key="10">
    <source>
        <dbReference type="ARBA" id="ARBA00023136"/>
    </source>
</evidence>
<dbReference type="InterPro" id="IPR036641">
    <property type="entry name" value="HPT_dom_sf"/>
</dbReference>
<dbReference type="PROSITE" id="PS50109">
    <property type="entry name" value="HIS_KIN"/>
    <property type="match status" value="1"/>
</dbReference>
<dbReference type="CDD" id="cd06225">
    <property type="entry name" value="HAMP"/>
    <property type="match status" value="1"/>
</dbReference>
<evidence type="ECO:0000313" key="17">
    <source>
        <dbReference type="EMBL" id="POB01957.1"/>
    </source>
</evidence>
<feature type="transmembrane region" description="Helical" evidence="13">
    <location>
        <begin position="192"/>
        <end position="211"/>
    </location>
</feature>
<dbReference type="Gene3D" id="1.20.120.160">
    <property type="entry name" value="HPT domain"/>
    <property type="match status" value="1"/>
</dbReference>
<dbReference type="Pfam" id="PF02518">
    <property type="entry name" value="HATPase_c"/>
    <property type="match status" value="1"/>
</dbReference>
<dbReference type="Proteomes" id="UP000243451">
    <property type="component" value="Unassembled WGS sequence"/>
</dbReference>
<dbReference type="InterPro" id="IPR003660">
    <property type="entry name" value="HAMP_dom"/>
</dbReference>
<dbReference type="EMBL" id="PPSK01000016">
    <property type="protein sequence ID" value="POB01957.1"/>
    <property type="molecule type" value="Genomic_DNA"/>
</dbReference>
<dbReference type="PROSITE" id="PS50110">
    <property type="entry name" value="RESPONSE_REGULATORY"/>
    <property type="match status" value="1"/>
</dbReference>
<keyword evidence="13" id="KW-0812">Transmembrane</keyword>
<keyword evidence="8" id="KW-0067">ATP-binding</keyword>
<comment type="catalytic activity">
    <reaction evidence="1">
        <text>ATP + protein L-histidine = ADP + protein N-phospho-L-histidine.</text>
        <dbReference type="EC" id="2.7.13.3"/>
    </reaction>
</comment>
<gene>
    <name evidence="17" type="ORF">C1949_14690</name>
</gene>
<dbReference type="GO" id="GO:0005524">
    <property type="term" value="F:ATP binding"/>
    <property type="evidence" value="ECO:0007669"/>
    <property type="project" value="UniProtKB-KW"/>
</dbReference>
<dbReference type="CDD" id="cd17546">
    <property type="entry name" value="REC_hyHK_CKI1_RcsC-like"/>
    <property type="match status" value="1"/>
</dbReference>
<evidence type="ECO:0000256" key="7">
    <source>
        <dbReference type="ARBA" id="ARBA00022777"/>
    </source>
</evidence>
<keyword evidence="6" id="KW-0547">Nucleotide-binding</keyword>
<dbReference type="SUPFAM" id="SSF158472">
    <property type="entry name" value="HAMP domain-like"/>
    <property type="match status" value="1"/>
</dbReference>
<dbReference type="InterPro" id="IPR005467">
    <property type="entry name" value="His_kinase_dom"/>
</dbReference>
<keyword evidence="10 13" id="KW-0472">Membrane</keyword>
<dbReference type="Pfam" id="PF00672">
    <property type="entry name" value="HAMP"/>
    <property type="match status" value="1"/>
</dbReference>
<protein>
    <recommendedName>
        <fullName evidence="3">histidine kinase</fullName>
        <ecNumber evidence="3">2.7.13.3</ecNumber>
    </recommendedName>
</protein>
<feature type="modified residue" description="4-aspartylphosphate" evidence="12">
    <location>
        <position position="726"/>
    </location>
</feature>
<evidence type="ECO:0000256" key="4">
    <source>
        <dbReference type="ARBA" id="ARBA00022553"/>
    </source>
</evidence>
<evidence type="ECO:0000256" key="9">
    <source>
        <dbReference type="ARBA" id="ARBA00023012"/>
    </source>
</evidence>
<dbReference type="GO" id="GO:0000155">
    <property type="term" value="F:phosphorelay sensor kinase activity"/>
    <property type="evidence" value="ECO:0007669"/>
    <property type="project" value="InterPro"/>
</dbReference>
<dbReference type="Pfam" id="PF00512">
    <property type="entry name" value="HisKA"/>
    <property type="match status" value="1"/>
</dbReference>
<dbReference type="Pfam" id="PF00072">
    <property type="entry name" value="Response_reg"/>
    <property type="match status" value="1"/>
</dbReference>
<comment type="caution">
    <text evidence="17">The sequence shown here is derived from an EMBL/GenBank/DDBJ whole genome shotgun (WGS) entry which is preliminary data.</text>
</comment>
<keyword evidence="7 17" id="KW-0418">Kinase</keyword>
<dbReference type="SMART" id="SM00448">
    <property type="entry name" value="REC"/>
    <property type="match status" value="1"/>
</dbReference>
<dbReference type="InterPro" id="IPR003594">
    <property type="entry name" value="HATPase_dom"/>
</dbReference>
<keyword evidence="18" id="KW-1185">Reference proteome</keyword>
<dbReference type="CDD" id="cd00082">
    <property type="entry name" value="HisKA"/>
    <property type="match status" value="1"/>
</dbReference>
<feature type="domain" description="Histidine kinase" evidence="14">
    <location>
        <begin position="429"/>
        <end position="649"/>
    </location>
</feature>
<dbReference type="Gene3D" id="3.40.50.2300">
    <property type="match status" value="1"/>
</dbReference>
<evidence type="ECO:0000256" key="5">
    <source>
        <dbReference type="ARBA" id="ARBA00022679"/>
    </source>
</evidence>
<accession>A0A2P4ESD3</accession>
<dbReference type="FunFam" id="1.10.287.130:FF:000038">
    <property type="entry name" value="Sensory transduction histidine kinase"/>
    <property type="match status" value="1"/>
</dbReference>
<dbReference type="Gene3D" id="3.30.565.10">
    <property type="entry name" value="Histidine kinase-like ATPase, C-terminal domain"/>
    <property type="match status" value="1"/>
</dbReference>
<feature type="domain" description="Response regulatory" evidence="15">
    <location>
        <begin position="674"/>
        <end position="793"/>
    </location>
</feature>
<dbReference type="SUPFAM" id="SSF55874">
    <property type="entry name" value="ATPase domain of HSP90 chaperone/DNA topoisomerase II/histidine kinase"/>
    <property type="match status" value="1"/>
</dbReference>
<evidence type="ECO:0000256" key="11">
    <source>
        <dbReference type="ARBA" id="ARBA00023306"/>
    </source>
</evidence>
<evidence type="ECO:0000256" key="3">
    <source>
        <dbReference type="ARBA" id="ARBA00012438"/>
    </source>
</evidence>
<dbReference type="RefSeq" id="WP_104739233.1">
    <property type="nucleotide sequence ID" value="NZ_BMHR01000014.1"/>
</dbReference>
<dbReference type="GO" id="GO:0005886">
    <property type="term" value="C:plasma membrane"/>
    <property type="evidence" value="ECO:0007669"/>
    <property type="project" value="UniProtKB-SubCell"/>
</dbReference>
<comment type="subcellular location">
    <subcellularLocation>
        <location evidence="2">Membrane</location>
    </subcellularLocation>
</comment>
<name>A0A2P4ESD3_9GAMM</name>
<evidence type="ECO:0000256" key="8">
    <source>
        <dbReference type="ARBA" id="ARBA00022840"/>
    </source>
</evidence>
<dbReference type="InterPro" id="IPR036890">
    <property type="entry name" value="HATPase_C_sf"/>
</dbReference>
<dbReference type="PANTHER" id="PTHR45339:SF3">
    <property type="entry name" value="HISTIDINE KINASE"/>
    <property type="match status" value="1"/>
</dbReference>
<dbReference type="CDD" id="cd16922">
    <property type="entry name" value="HATPase_EvgS-ArcB-TorS-like"/>
    <property type="match status" value="1"/>
</dbReference>
<dbReference type="FunFam" id="3.30.565.10:FF:000010">
    <property type="entry name" value="Sensor histidine kinase RcsC"/>
    <property type="match status" value="1"/>
</dbReference>
<evidence type="ECO:0000256" key="6">
    <source>
        <dbReference type="ARBA" id="ARBA00022741"/>
    </source>
</evidence>
<evidence type="ECO:0000256" key="2">
    <source>
        <dbReference type="ARBA" id="ARBA00004370"/>
    </source>
</evidence>
<evidence type="ECO:0000259" key="15">
    <source>
        <dbReference type="PROSITE" id="PS50110"/>
    </source>
</evidence>
<evidence type="ECO:0000256" key="1">
    <source>
        <dbReference type="ARBA" id="ARBA00000085"/>
    </source>
</evidence>
<dbReference type="InterPro" id="IPR004358">
    <property type="entry name" value="Sig_transdc_His_kin-like_C"/>
</dbReference>
<feature type="transmembrane region" description="Helical" evidence="13">
    <location>
        <begin position="12"/>
        <end position="33"/>
    </location>
</feature>
<evidence type="ECO:0000313" key="18">
    <source>
        <dbReference type="Proteomes" id="UP000243451"/>
    </source>
</evidence>
<dbReference type="SMART" id="SM00304">
    <property type="entry name" value="HAMP"/>
    <property type="match status" value="1"/>
</dbReference>
<reference evidence="17 18" key="1">
    <citation type="submission" date="2018-01" db="EMBL/GenBank/DDBJ databases">
        <title>Draft genome of the type strain Pseudomonas oceani DSM 100277 isolated from the deep water in Okinawa trough, northwestern Pacific Ocean.</title>
        <authorList>
            <person name="Gomila M."/>
            <person name="Mulet M."/>
            <person name="Garcia-Valdes E."/>
            <person name="Lalucat J."/>
        </authorList>
    </citation>
    <scope>NUCLEOTIDE SEQUENCE [LARGE SCALE GENOMIC DNA]</scope>
    <source>
        <strain evidence="17 18">DSM 100277</strain>
    </source>
</reference>